<dbReference type="EMBL" id="JABWDY010004226">
    <property type="protein sequence ID" value="KAF5205325.1"/>
    <property type="molecule type" value="Genomic_DNA"/>
</dbReference>
<dbReference type="PANTHER" id="PTHR33130:SF40">
    <property type="entry name" value="CHROMOGRANIN (DUF1639)"/>
    <property type="match status" value="1"/>
</dbReference>
<name>A0A7J6X8Y8_THATH</name>
<gene>
    <name evidence="2" type="ORF">FRX31_005088</name>
</gene>
<dbReference type="PANTHER" id="PTHR33130">
    <property type="entry name" value="PUTATIVE (DUF1639)-RELATED"/>
    <property type="match status" value="1"/>
</dbReference>
<sequence>MSMSMCWFKPVSRSAQRPSSVFLGGIQTMNSSQQPPNLTVRDHSSCTLEGDQAKKVEYAVEETRPNMKIHLRIKKSGDIFVSNNMSTITADYLVDEKGKQMVQEVEETRSSKKKVCIKGVSNNMSTITADDYVIVASSSNKQEQEKQAEQEISTVEETRSNTKTPTVKGDDKPVSNNNESSTADDFAPASSNEAEKGKPVEIHLASSSNPWNLRPRGCSHRVFNEKKTNPVLTTQDSGDEKKKKPAEKRKFYISLTRQEIDEDYLQMTAGTKLSQPKKKHSKEVKQVLDSFFPGWKFNGTSADTYKIPKR</sequence>
<protein>
    <submittedName>
        <fullName evidence="2">Uncharacterized protein</fullName>
    </submittedName>
</protein>
<accession>A0A7J6X8Y8</accession>
<dbReference type="Pfam" id="PF07797">
    <property type="entry name" value="DUF1639"/>
    <property type="match status" value="1"/>
</dbReference>
<feature type="compositionally biased region" description="Polar residues" evidence="1">
    <location>
        <begin position="174"/>
        <end position="183"/>
    </location>
</feature>
<dbReference type="Proteomes" id="UP000554482">
    <property type="component" value="Unassembled WGS sequence"/>
</dbReference>
<evidence type="ECO:0000256" key="1">
    <source>
        <dbReference type="SAM" id="MobiDB-lite"/>
    </source>
</evidence>
<organism evidence="2 3">
    <name type="scientific">Thalictrum thalictroides</name>
    <name type="common">Rue-anemone</name>
    <name type="synonym">Anemone thalictroides</name>
    <dbReference type="NCBI Taxonomy" id="46969"/>
    <lineage>
        <taxon>Eukaryota</taxon>
        <taxon>Viridiplantae</taxon>
        <taxon>Streptophyta</taxon>
        <taxon>Embryophyta</taxon>
        <taxon>Tracheophyta</taxon>
        <taxon>Spermatophyta</taxon>
        <taxon>Magnoliopsida</taxon>
        <taxon>Ranunculales</taxon>
        <taxon>Ranunculaceae</taxon>
        <taxon>Thalictroideae</taxon>
        <taxon>Thalictrum</taxon>
    </lineage>
</organism>
<evidence type="ECO:0000313" key="3">
    <source>
        <dbReference type="Proteomes" id="UP000554482"/>
    </source>
</evidence>
<reference evidence="2 3" key="1">
    <citation type="submission" date="2020-06" db="EMBL/GenBank/DDBJ databases">
        <title>Transcriptomic and genomic resources for Thalictrum thalictroides and T. hernandezii: Facilitating candidate gene discovery in an emerging model plant lineage.</title>
        <authorList>
            <person name="Arias T."/>
            <person name="Riano-Pachon D.M."/>
            <person name="Di Stilio V.S."/>
        </authorList>
    </citation>
    <scope>NUCLEOTIDE SEQUENCE [LARGE SCALE GENOMIC DNA]</scope>
    <source>
        <strain evidence="3">cv. WT478/WT964</strain>
        <tissue evidence="2">Leaves</tissue>
    </source>
</reference>
<feature type="region of interest" description="Disordered" evidence="1">
    <location>
        <begin position="139"/>
        <end position="196"/>
    </location>
</feature>
<dbReference type="OrthoDB" id="909814at2759"/>
<dbReference type="AlphaFoldDB" id="A0A7J6X8Y8"/>
<evidence type="ECO:0000313" key="2">
    <source>
        <dbReference type="EMBL" id="KAF5205325.1"/>
    </source>
</evidence>
<proteinExistence type="predicted"/>
<comment type="caution">
    <text evidence="2">The sequence shown here is derived from an EMBL/GenBank/DDBJ whole genome shotgun (WGS) entry which is preliminary data.</text>
</comment>
<keyword evidence="3" id="KW-1185">Reference proteome</keyword>
<dbReference type="InterPro" id="IPR012438">
    <property type="entry name" value="DUF1639"/>
</dbReference>